<dbReference type="GO" id="GO:0003677">
    <property type="term" value="F:DNA binding"/>
    <property type="evidence" value="ECO:0007669"/>
    <property type="project" value="UniProtKB-KW"/>
</dbReference>
<keyword evidence="1" id="KW-0238">DNA-binding</keyword>
<evidence type="ECO:0000256" key="1">
    <source>
        <dbReference type="ARBA" id="ARBA00023125"/>
    </source>
</evidence>
<dbReference type="EMBL" id="AP018929">
    <property type="protein sequence ID" value="BBG22778.1"/>
    <property type="molecule type" value="Genomic_DNA"/>
</dbReference>
<dbReference type="AlphaFoldDB" id="A0A510DRI1"/>
<dbReference type="NCBIfam" id="TIGR01766">
    <property type="entry name" value="IS200/IS605 family accessory protein TnpB-like domain"/>
    <property type="match status" value="1"/>
</dbReference>
<accession>A0A510DRI1</accession>
<reference evidence="3 4" key="1">
    <citation type="journal article" date="2020" name="Int. J. Syst. Evol. Microbiol.">
        <title>Sulfuracidifex tepidarius gen. nov., sp. nov. and transfer of Sulfolobus metallicus Huber and Stetter 1992 to the genus Sulfuracidifex as Sulfuracidifex metallicus comb. nov.</title>
        <authorList>
            <person name="Itoh T."/>
            <person name="Miura T."/>
            <person name="Sakai H.D."/>
            <person name="Kato S."/>
            <person name="Ohkuma M."/>
            <person name="Takashina T."/>
        </authorList>
    </citation>
    <scope>NUCLEOTIDE SEQUENCE [LARGE SCALE GENOMIC DNA]</scope>
    <source>
        <strain evidence="3 4">IC-006</strain>
    </source>
</reference>
<dbReference type="InterPro" id="IPR010095">
    <property type="entry name" value="Cas12f1-like_TNB"/>
</dbReference>
<keyword evidence="4" id="KW-1185">Reference proteome</keyword>
<dbReference type="Pfam" id="PF07282">
    <property type="entry name" value="Cas12f1-like_TNB"/>
    <property type="match status" value="1"/>
</dbReference>
<organism evidence="3 4">
    <name type="scientific">Sulfuracidifex tepidarius</name>
    <dbReference type="NCBI Taxonomy" id="1294262"/>
    <lineage>
        <taxon>Archaea</taxon>
        <taxon>Thermoproteota</taxon>
        <taxon>Thermoprotei</taxon>
        <taxon>Sulfolobales</taxon>
        <taxon>Sulfolobaceae</taxon>
        <taxon>Sulfuracidifex</taxon>
    </lineage>
</organism>
<dbReference type="KEGG" id="step:IC006_0062"/>
<gene>
    <name evidence="3" type="ORF">IC006_0062</name>
</gene>
<proteinExistence type="predicted"/>
<evidence type="ECO:0000313" key="4">
    <source>
        <dbReference type="Proteomes" id="UP000322983"/>
    </source>
</evidence>
<feature type="domain" description="Cas12f1-like TNB" evidence="2">
    <location>
        <begin position="53"/>
        <end position="113"/>
    </location>
</feature>
<protein>
    <recommendedName>
        <fullName evidence="2">Cas12f1-like TNB domain-containing protein</fullName>
    </recommendedName>
</protein>
<evidence type="ECO:0000313" key="3">
    <source>
        <dbReference type="EMBL" id="BBG22778.1"/>
    </source>
</evidence>
<dbReference type="Proteomes" id="UP000322983">
    <property type="component" value="Chromosome"/>
</dbReference>
<evidence type="ECO:0000259" key="2">
    <source>
        <dbReference type="Pfam" id="PF07282"/>
    </source>
</evidence>
<sequence>MEDFAKKVGRWVVEEAERMGVNVIKLGSLRNLIKNVDKLPKEYRDKLYFVQYRLLQYRISWQARKRGGRRVCYPSYSSVSCPKCGKMEEKEYRWFRCACGYENDLDAIAIVNLNRRGSLTLSSAPQMRDVNPNR</sequence>
<name>A0A510DRI1_9CREN</name>